<dbReference type="Pfam" id="PF00535">
    <property type="entry name" value="Glycos_transf_2"/>
    <property type="match status" value="1"/>
</dbReference>
<keyword evidence="2" id="KW-0808">Transferase</keyword>
<accession>A0ABW5NB23</accession>
<dbReference type="InterPro" id="IPR001173">
    <property type="entry name" value="Glyco_trans_2-like"/>
</dbReference>
<comment type="caution">
    <text evidence="2">The sequence shown here is derived from an EMBL/GenBank/DDBJ whole genome shotgun (WGS) entry which is preliminary data.</text>
</comment>
<feature type="domain" description="Glycosyltransferase 2-like" evidence="1">
    <location>
        <begin position="5"/>
        <end position="170"/>
    </location>
</feature>
<dbReference type="RefSeq" id="WP_378298245.1">
    <property type="nucleotide sequence ID" value="NZ_JBHULX010000030.1"/>
</dbReference>
<protein>
    <submittedName>
        <fullName evidence="2">Glycosyltransferase</fullName>
        <ecNumber evidence="2">2.4.-.-</ecNumber>
    </submittedName>
</protein>
<proteinExistence type="predicted"/>
<dbReference type="GO" id="GO:0016757">
    <property type="term" value="F:glycosyltransferase activity"/>
    <property type="evidence" value="ECO:0007669"/>
    <property type="project" value="UniProtKB-KW"/>
</dbReference>
<evidence type="ECO:0000313" key="3">
    <source>
        <dbReference type="Proteomes" id="UP001597459"/>
    </source>
</evidence>
<dbReference type="InterPro" id="IPR029044">
    <property type="entry name" value="Nucleotide-diphossugar_trans"/>
</dbReference>
<organism evidence="2 3">
    <name type="scientific">Aquimarina hainanensis</name>
    <dbReference type="NCBI Taxonomy" id="1578017"/>
    <lineage>
        <taxon>Bacteria</taxon>
        <taxon>Pseudomonadati</taxon>
        <taxon>Bacteroidota</taxon>
        <taxon>Flavobacteriia</taxon>
        <taxon>Flavobacteriales</taxon>
        <taxon>Flavobacteriaceae</taxon>
        <taxon>Aquimarina</taxon>
    </lineage>
</organism>
<reference evidence="3" key="1">
    <citation type="journal article" date="2019" name="Int. J. Syst. Evol. Microbiol.">
        <title>The Global Catalogue of Microorganisms (GCM) 10K type strain sequencing project: providing services to taxonomists for standard genome sequencing and annotation.</title>
        <authorList>
            <consortium name="The Broad Institute Genomics Platform"/>
            <consortium name="The Broad Institute Genome Sequencing Center for Infectious Disease"/>
            <person name="Wu L."/>
            <person name="Ma J."/>
        </authorList>
    </citation>
    <scope>NUCLEOTIDE SEQUENCE [LARGE SCALE GENOMIC DNA]</scope>
    <source>
        <strain evidence="3">KCTC 42423</strain>
    </source>
</reference>
<name>A0ABW5NB23_9FLAO</name>
<keyword evidence="3" id="KW-1185">Reference proteome</keyword>
<sequence>MRDISIIIINYNSSSYTIQCIQSIIEKTSPSINYDIIVIDNASHYDDYSKLLKEITALDNQKITIQRSKLNTGFGGGNMFGVQFANAKYYAFVNNDTILKNDCISISYNFLENTKDASICCPQQYDANDHVQMSFDHFLSLKRELFGRKILEKTNPKRYPKRKKVYTSPLKVECVPGSFLVTKASAFDQVGGFDTNIFLYYEETDLCYRIKKAFSDGNSYLVPEGQYLHFEGQSTKKSNAIKKELKLSLLYVLRKHTGYIPFQVMRFVLTGKFFFKSIIKPKNFDLFLFFLKGAPLSASLKMKQMIHKK</sequence>
<dbReference type="Gene3D" id="3.90.550.10">
    <property type="entry name" value="Spore Coat Polysaccharide Biosynthesis Protein SpsA, Chain A"/>
    <property type="match status" value="1"/>
</dbReference>
<dbReference type="PANTHER" id="PTHR43179">
    <property type="entry name" value="RHAMNOSYLTRANSFERASE WBBL"/>
    <property type="match status" value="1"/>
</dbReference>
<dbReference type="Proteomes" id="UP001597459">
    <property type="component" value="Unassembled WGS sequence"/>
</dbReference>
<dbReference type="EC" id="2.4.-.-" evidence="2"/>
<keyword evidence="2" id="KW-0328">Glycosyltransferase</keyword>
<dbReference type="EMBL" id="JBHULX010000030">
    <property type="protein sequence ID" value="MFD2592242.1"/>
    <property type="molecule type" value="Genomic_DNA"/>
</dbReference>
<evidence type="ECO:0000313" key="2">
    <source>
        <dbReference type="EMBL" id="MFD2592242.1"/>
    </source>
</evidence>
<gene>
    <name evidence="2" type="ORF">ACFSTE_15500</name>
</gene>
<evidence type="ECO:0000259" key="1">
    <source>
        <dbReference type="Pfam" id="PF00535"/>
    </source>
</evidence>
<dbReference type="PANTHER" id="PTHR43179:SF7">
    <property type="entry name" value="RHAMNOSYLTRANSFERASE WBBL"/>
    <property type="match status" value="1"/>
</dbReference>
<dbReference type="SUPFAM" id="SSF53448">
    <property type="entry name" value="Nucleotide-diphospho-sugar transferases"/>
    <property type="match status" value="1"/>
</dbReference>